<protein>
    <submittedName>
        <fullName evidence="7">Myxococcales GC_trans_RRR domain-containing protein</fullName>
    </submittedName>
</protein>
<gene>
    <name evidence="6" type="ORF">MFU01_36000</name>
    <name evidence="7" type="ORF">SAMN05443572_108396</name>
</gene>
<keyword evidence="3" id="KW-0378">Hydrolase</keyword>
<dbReference type="AlphaFoldDB" id="A0A511T4M5"/>
<reference evidence="7 8" key="1">
    <citation type="submission" date="2016-10" db="EMBL/GenBank/DDBJ databases">
        <authorList>
            <person name="Varghese N."/>
            <person name="Submissions S."/>
        </authorList>
    </citation>
    <scope>NUCLEOTIDE SEQUENCE [LARGE SCALE GENOMIC DNA]</scope>
    <source>
        <strain evidence="7 8">DSM 16525</strain>
    </source>
</reference>
<dbReference type="RefSeq" id="WP_373867614.1">
    <property type="nucleotide sequence ID" value="NZ_BJXR01000030.1"/>
</dbReference>
<keyword evidence="1" id="KW-0645">Protease</keyword>
<organism evidence="6 9">
    <name type="scientific">Myxococcus fulvus</name>
    <dbReference type="NCBI Taxonomy" id="33"/>
    <lineage>
        <taxon>Bacteria</taxon>
        <taxon>Pseudomonadati</taxon>
        <taxon>Myxococcota</taxon>
        <taxon>Myxococcia</taxon>
        <taxon>Myxococcales</taxon>
        <taxon>Cystobacterineae</taxon>
        <taxon>Myxococcaceae</taxon>
        <taxon>Myxococcus</taxon>
    </lineage>
</organism>
<dbReference type="Gene3D" id="3.40.390.10">
    <property type="entry name" value="Collagenase (Catalytic Domain)"/>
    <property type="match status" value="1"/>
</dbReference>
<dbReference type="Proteomes" id="UP000183760">
    <property type="component" value="Unassembled WGS sequence"/>
</dbReference>
<evidence type="ECO:0000259" key="5">
    <source>
        <dbReference type="Pfam" id="PF00413"/>
    </source>
</evidence>
<evidence type="ECO:0000256" key="4">
    <source>
        <dbReference type="ARBA" id="ARBA00022833"/>
    </source>
</evidence>
<dbReference type="NCBIfam" id="NF041905">
    <property type="entry name" value="MXAN_2677_2678"/>
    <property type="match status" value="1"/>
</dbReference>
<keyword evidence="4" id="KW-0862">Zinc</keyword>
<evidence type="ECO:0000313" key="9">
    <source>
        <dbReference type="Proteomes" id="UP000321514"/>
    </source>
</evidence>
<dbReference type="GO" id="GO:0008270">
    <property type="term" value="F:zinc ion binding"/>
    <property type="evidence" value="ECO:0007669"/>
    <property type="project" value="InterPro"/>
</dbReference>
<name>A0A511T4M5_MYXFU</name>
<evidence type="ECO:0000313" key="6">
    <source>
        <dbReference type="EMBL" id="GEN08563.1"/>
    </source>
</evidence>
<dbReference type="GO" id="GO:0006508">
    <property type="term" value="P:proteolysis"/>
    <property type="evidence" value="ECO:0007669"/>
    <property type="project" value="UniProtKB-KW"/>
</dbReference>
<dbReference type="EMBL" id="FOIB01000008">
    <property type="protein sequence ID" value="SEU30755.1"/>
    <property type="molecule type" value="Genomic_DNA"/>
</dbReference>
<evidence type="ECO:0000313" key="8">
    <source>
        <dbReference type="Proteomes" id="UP000183760"/>
    </source>
</evidence>
<sequence length="297" mass="32349">MPVAALLTLMAVGQFDPYVRSRVTAGDPSTQALYWTVPLVTWNLNREGNLVTPAETEFQAIRASFQSWQDIFTSCGNLSLQEGPLVDSREVGYLRGKTNHNLVLFRTQNCSELAQPTDPCWKAETCANQYDCWDDDDGTLAITLTTYDKRSGIIYDSDISFNASRYFFTAVDGPPCTSQGQGNCVANDVQNTATHEIGHFVGLDHTRVSGSTMFPSAPQGEVSKRTIDPGSRDFVCDVYPKGKPSQSDFHPAMDTLAGGPVGDKGCSATGATATSMGPALLAWAWLRRRRRAAEGRS</sequence>
<dbReference type="NCBIfam" id="TIGR03382">
    <property type="entry name" value="GC_trans_RRR"/>
    <property type="match status" value="1"/>
</dbReference>
<keyword evidence="2" id="KW-0479">Metal-binding</keyword>
<feature type="domain" description="Peptidase M10 metallopeptidase" evidence="5">
    <location>
        <begin position="132"/>
        <end position="221"/>
    </location>
</feature>
<reference evidence="6 9" key="2">
    <citation type="submission" date="2019-07" db="EMBL/GenBank/DDBJ databases">
        <title>Whole genome shotgun sequence of Myxococcus fulvus NBRC 100333.</title>
        <authorList>
            <person name="Hosoyama A."/>
            <person name="Uohara A."/>
            <person name="Ohji S."/>
            <person name="Ichikawa N."/>
        </authorList>
    </citation>
    <scope>NUCLEOTIDE SEQUENCE [LARGE SCALE GENOMIC DNA]</scope>
    <source>
        <strain evidence="6 9">NBRC 100333</strain>
    </source>
</reference>
<dbReference type="EMBL" id="BJXR01000030">
    <property type="protein sequence ID" value="GEN08563.1"/>
    <property type="molecule type" value="Genomic_DNA"/>
</dbReference>
<accession>A0A511T4M5</accession>
<dbReference type="InterPro" id="IPR024079">
    <property type="entry name" value="MetalloPept_cat_dom_sf"/>
</dbReference>
<dbReference type="STRING" id="1334629.MFUL124B02_16820"/>
<dbReference type="InterPro" id="IPR017756">
    <property type="entry name" value="TM_Gly-Cys-Arg_CS"/>
</dbReference>
<keyword evidence="8" id="KW-1185">Reference proteome</keyword>
<evidence type="ECO:0000256" key="3">
    <source>
        <dbReference type="ARBA" id="ARBA00022801"/>
    </source>
</evidence>
<comment type="caution">
    <text evidence="6">The sequence shown here is derived from an EMBL/GenBank/DDBJ whole genome shotgun (WGS) entry which is preliminary data.</text>
</comment>
<proteinExistence type="predicted"/>
<dbReference type="Proteomes" id="UP000321514">
    <property type="component" value="Unassembled WGS sequence"/>
</dbReference>
<dbReference type="GO" id="GO:0004222">
    <property type="term" value="F:metalloendopeptidase activity"/>
    <property type="evidence" value="ECO:0007669"/>
    <property type="project" value="InterPro"/>
</dbReference>
<evidence type="ECO:0000256" key="2">
    <source>
        <dbReference type="ARBA" id="ARBA00022723"/>
    </source>
</evidence>
<evidence type="ECO:0000256" key="1">
    <source>
        <dbReference type="ARBA" id="ARBA00022670"/>
    </source>
</evidence>
<dbReference type="Pfam" id="PF00413">
    <property type="entry name" value="Peptidase_M10"/>
    <property type="match status" value="1"/>
</dbReference>
<dbReference type="InterPro" id="IPR001818">
    <property type="entry name" value="Pept_M10_metallopeptidase"/>
</dbReference>
<evidence type="ECO:0000313" key="7">
    <source>
        <dbReference type="EMBL" id="SEU30755.1"/>
    </source>
</evidence>
<dbReference type="SUPFAM" id="SSF55486">
    <property type="entry name" value="Metalloproteases ('zincins'), catalytic domain"/>
    <property type="match status" value="1"/>
</dbReference>
<dbReference type="GO" id="GO:0031012">
    <property type="term" value="C:extracellular matrix"/>
    <property type="evidence" value="ECO:0007669"/>
    <property type="project" value="InterPro"/>
</dbReference>